<protein>
    <submittedName>
        <fullName evidence="1">Uncharacterized protein</fullName>
    </submittedName>
</protein>
<sequence>MNGQRGFCRGELKQLLSQLHWWIGLAAGVAHKDRYAWALLAFGPLVRRDALHHHAPIELAGLAAHRHPFGHAQARDLGVHQRITDQALQLAVVVGVVGFQHATGHLQAVLQIENAGRCGIGFDHHPVLVKNDHANH</sequence>
<evidence type="ECO:0000313" key="1">
    <source>
        <dbReference type="EMBL" id="MPN56546.1"/>
    </source>
</evidence>
<organism evidence="1">
    <name type="scientific">bioreactor metagenome</name>
    <dbReference type="NCBI Taxonomy" id="1076179"/>
    <lineage>
        <taxon>unclassified sequences</taxon>
        <taxon>metagenomes</taxon>
        <taxon>ecological metagenomes</taxon>
    </lineage>
</organism>
<reference evidence="1" key="1">
    <citation type="submission" date="2019-08" db="EMBL/GenBank/DDBJ databases">
        <authorList>
            <person name="Kucharzyk K."/>
            <person name="Murdoch R.W."/>
            <person name="Higgins S."/>
            <person name="Loffler F."/>
        </authorList>
    </citation>
    <scope>NUCLEOTIDE SEQUENCE</scope>
</reference>
<gene>
    <name evidence="1" type="ORF">SDC9_204236</name>
</gene>
<dbReference type="AlphaFoldDB" id="A0A645IZB7"/>
<accession>A0A645IZB7</accession>
<proteinExistence type="predicted"/>
<name>A0A645IZB7_9ZZZZ</name>
<comment type="caution">
    <text evidence="1">The sequence shown here is derived from an EMBL/GenBank/DDBJ whole genome shotgun (WGS) entry which is preliminary data.</text>
</comment>
<dbReference type="EMBL" id="VSSQ01127006">
    <property type="protein sequence ID" value="MPN56546.1"/>
    <property type="molecule type" value="Genomic_DNA"/>
</dbReference>